<evidence type="ECO:0000313" key="2">
    <source>
        <dbReference type="EMBL" id="KAF1929691.1"/>
    </source>
</evidence>
<dbReference type="Proteomes" id="UP000800082">
    <property type="component" value="Unassembled WGS sequence"/>
</dbReference>
<organism evidence="2 3">
    <name type="scientific">Didymella exigua CBS 183.55</name>
    <dbReference type="NCBI Taxonomy" id="1150837"/>
    <lineage>
        <taxon>Eukaryota</taxon>
        <taxon>Fungi</taxon>
        <taxon>Dikarya</taxon>
        <taxon>Ascomycota</taxon>
        <taxon>Pezizomycotina</taxon>
        <taxon>Dothideomycetes</taxon>
        <taxon>Pleosporomycetidae</taxon>
        <taxon>Pleosporales</taxon>
        <taxon>Pleosporineae</taxon>
        <taxon>Didymellaceae</taxon>
        <taxon>Didymella</taxon>
    </lineage>
</organism>
<protein>
    <submittedName>
        <fullName evidence="2">Uncharacterized protein</fullName>
    </submittedName>
</protein>
<keyword evidence="1" id="KW-1133">Transmembrane helix</keyword>
<dbReference type="AlphaFoldDB" id="A0A6A5RMQ2"/>
<dbReference type="EMBL" id="ML978965">
    <property type="protein sequence ID" value="KAF1929691.1"/>
    <property type="molecule type" value="Genomic_DNA"/>
</dbReference>
<evidence type="ECO:0000313" key="3">
    <source>
        <dbReference type="Proteomes" id="UP000800082"/>
    </source>
</evidence>
<proteinExistence type="predicted"/>
<keyword evidence="1" id="KW-0472">Membrane</keyword>
<gene>
    <name evidence="2" type="ORF">M421DRAFT_126690</name>
</gene>
<reference evidence="2" key="1">
    <citation type="journal article" date="2020" name="Stud. Mycol.">
        <title>101 Dothideomycetes genomes: a test case for predicting lifestyles and emergence of pathogens.</title>
        <authorList>
            <person name="Haridas S."/>
            <person name="Albert R."/>
            <person name="Binder M."/>
            <person name="Bloem J."/>
            <person name="Labutti K."/>
            <person name="Salamov A."/>
            <person name="Andreopoulos B."/>
            <person name="Baker S."/>
            <person name="Barry K."/>
            <person name="Bills G."/>
            <person name="Bluhm B."/>
            <person name="Cannon C."/>
            <person name="Castanera R."/>
            <person name="Culley D."/>
            <person name="Daum C."/>
            <person name="Ezra D."/>
            <person name="Gonzalez J."/>
            <person name="Henrissat B."/>
            <person name="Kuo A."/>
            <person name="Liang C."/>
            <person name="Lipzen A."/>
            <person name="Lutzoni F."/>
            <person name="Magnuson J."/>
            <person name="Mondo S."/>
            <person name="Nolan M."/>
            <person name="Ohm R."/>
            <person name="Pangilinan J."/>
            <person name="Park H.-J."/>
            <person name="Ramirez L."/>
            <person name="Alfaro M."/>
            <person name="Sun H."/>
            <person name="Tritt A."/>
            <person name="Yoshinaga Y."/>
            <person name="Zwiers L.-H."/>
            <person name="Turgeon B."/>
            <person name="Goodwin S."/>
            <person name="Spatafora J."/>
            <person name="Crous P."/>
            <person name="Grigoriev I."/>
        </authorList>
    </citation>
    <scope>NUCLEOTIDE SEQUENCE</scope>
    <source>
        <strain evidence="2">CBS 183.55</strain>
    </source>
</reference>
<evidence type="ECO:0000256" key="1">
    <source>
        <dbReference type="SAM" id="Phobius"/>
    </source>
</evidence>
<dbReference type="GeneID" id="54344986"/>
<accession>A0A6A5RMQ2</accession>
<keyword evidence="1" id="KW-0812">Transmembrane</keyword>
<keyword evidence="3" id="KW-1185">Reference proteome</keyword>
<feature type="transmembrane region" description="Helical" evidence="1">
    <location>
        <begin position="12"/>
        <end position="31"/>
    </location>
</feature>
<dbReference type="RefSeq" id="XP_033449939.1">
    <property type="nucleotide sequence ID" value="XM_033587340.1"/>
</dbReference>
<name>A0A6A5RMQ2_9PLEO</name>
<sequence>MEDGAIDIRSALLSYVFSVATAVACGVSFPFRRRVPILRPLPAEFEYIQACRQHNSVQTNKHQLSYLDRERRYNARVMPKTWELCSDRILHRISTDS</sequence>